<reference evidence="2 3" key="1">
    <citation type="submission" date="2017-05" db="EMBL/GenBank/DDBJ databases">
        <authorList>
            <person name="Varghese N."/>
            <person name="Submissions S."/>
        </authorList>
    </citation>
    <scope>NUCLEOTIDE SEQUENCE [LARGE SCALE GENOMIC DNA]</scope>
    <source>
        <strain evidence="2 3">DSM 19504</strain>
    </source>
</reference>
<name>A0A521D0E6_9EURY</name>
<evidence type="ECO:0000313" key="2">
    <source>
        <dbReference type="EMBL" id="SMO65175.1"/>
    </source>
</evidence>
<sequence>MRLHYVSRMGEVQLDLVHDASDEIREFPLQSLASEAVCRSRDSQRTEDATVGSRNRNGHRSEPFGALLAIERDATVPDIRKLVEQSCFVVDGLWCRRWEAITVDDLANPLVGVA</sequence>
<feature type="compositionally biased region" description="Basic and acidic residues" evidence="1">
    <location>
        <begin position="38"/>
        <end position="48"/>
    </location>
</feature>
<proteinExistence type="predicted"/>
<organism evidence="2 3">
    <name type="scientific">Halorubrum cibi</name>
    <dbReference type="NCBI Taxonomy" id="413815"/>
    <lineage>
        <taxon>Archaea</taxon>
        <taxon>Methanobacteriati</taxon>
        <taxon>Methanobacteriota</taxon>
        <taxon>Stenosarchaea group</taxon>
        <taxon>Halobacteria</taxon>
        <taxon>Halobacteriales</taxon>
        <taxon>Haloferacaceae</taxon>
        <taxon>Halorubrum</taxon>
    </lineage>
</organism>
<evidence type="ECO:0000256" key="1">
    <source>
        <dbReference type="SAM" id="MobiDB-lite"/>
    </source>
</evidence>
<accession>A0A521D0E6</accession>
<keyword evidence="3" id="KW-1185">Reference proteome</keyword>
<evidence type="ECO:0000313" key="3">
    <source>
        <dbReference type="Proteomes" id="UP000319712"/>
    </source>
</evidence>
<dbReference type="Proteomes" id="UP000319712">
    <property type="component" value="Unassembled WGS sequence"/>
</dbReference>
<protein>
    <submittedName>
        <fullName evidence="2">Uncharacterized protein</fullName>
    </submittedName>
</protein>
<feature type="region of interest" description="Disordered" evidence="1">
    <location>
        <begin position="38"/>
        <end position="61"/>
    </location>
</feature>
<dbReference type="AlphaFoldDB" id="A0A521D0E6"/>
<dbReference type="EMBL" id="FXTD01000005">
    <property type="protein sequence ID" value="SMO65175.1"/>
    <property type="molecule type" value="Genomic_DNA"/>
</dbReference>
<gene>
    <name evidence="2" type="ORF">SAMN06264867_105260</name>
</gene>